<dbReference type="GO" id="GO:0008574">
    <property type="term" value="F:plus-end-directed microtubule motor activity"/>
    <property type="evidence" value="ECO:0007669"/>
    <property type="project" value="TreeGrafter"/>
</dbReference>
<dbReference type="Proteomes" id="UP001146793">
    <property type="component" value="Unassembled WGS sequence"/>
</dbReference>
<dbReference type="Gene3D" id="2.30.29.30">
    <property type="entry name" value="Pleckstrin-homology domain (PH domain)/Phosphotyrosine-binding domain (PTB)"/>
    <property type="match status" value="1"/>
</dbReference>
<comment type="caution">
    <text evidence="10">The sequence shown here is derived from an EMBL/GenBank/DDBJ whole genome shotgun (WGS) entry which is preliminary data.</text>
</comment>
<dbReference type="PANTHER" id="PTHR47970">
    <property type="entry name" value="KINESIN-LIKE PROTEIN KIF11"/>
    <property type="match status" value="1"/>
</dbReference>
<evidence type="ECO:0000259" key="8">
    <source>
        <dbReference type="PROSITE" id="PS50003"/>
    </source>
</evidence>
<dbReference type="InterPro" id="IPR011993">
    <property type="entry name" value="PH-like_dom_sf"/>
</dbReference>
<feature type="domain" description="PH" evidence="8">
    <location>
        <begin position="118"/>
        <end position="209"/>
    </location>
</feature>
<evidence type="ECO:0000256" key="7">
    <source>
        <dbReference type="SAM" id="MobiDB-lite"/>
    </source>
</evidence>
<dbReference type="GO" id="GO:0005876">
    <property type="term" value="C:spindle microtubule"/>
    <property type="evidence" value="ECO:0007669"/>
    <property type="project" value="TreeGrafter"/>
</dbReference>
<protein>
    <submittedName>
        <fullName evidence="10">Heat shock protein</fullName>
    </submittedName>
</protein>
<keyword evidence="5" id="KW-0206">Cytoskeleton</keyword>
<dbReference type="SMART" id="SM00233">
    <property type="entry name" value="PH"/>
    <property type="match status" value="1"/>
</dbReference>
<evidence type="ECO:0000256" key="6">
    <source>
        <dbReference type="ARBA" id="ARBA00023228"/>
    </source>
</evidence>
<feature type="compositionally biased region" description="Basic residues" evidence="7">
    <location>
        <begin position="663"/>
        <end position="672"/>
    </location>
</feature>
<dbReference type="PROSITE" id="PS50826">
    <property type="entry name" value="RUN"/>
    <property type="match status" value="1"/>
</dbReference>
<name>A0AAV7YYR3_9EUKA</name>
<dbReference type="InterPro" id="IPR047149">
    <property type="entry name" value="KIF11-like"/>
</dbReference>
<dbReference type="SUPFAM" id="SSF140741">
    <property type="entry name" value="RUN domain-like"/>
    <property type="match status" value="1"/>
</dbReference>
<keyword evidence="10" id="KW-0346">Stress response</keyword>
<evidence type="ECO:0000313" key="11">
    <source>
        <dbReference type="Proteomes" id="UP001146793"/>
    </source>
</evidence>
<comment type="subcellular location">
    <subcellularLocation>
        <location evidence="1">Cytoplasm</location>
        <location evidence="1">Cytoskeleton</location>
    </subcellularLocation>
    <subcellularLocation>
        <location evidence="2">Lysosome membrane</location>
    </subcellularLocation>
</comment>
<dbReference type="Pfam" id="PF02759">
    <property type="entry name" value="RUN"/>
    <property type="match status" value="1"/>
</dbReference>
<dbReference type="InterPro" id="IPR037213">
    <property type="entry name" value="Run_dom_sf"/>
</dbReference>
<feature type="compositionally biased region" description="Basic residues" evidence="7">
    <location>
        <begin position="78"/>
        <end position="88"/>
    </location>
</feature>
<dbReference type="PROSITE" id="PS50003">
    <property type="entry name" value="PH_DOMAIN"/>
    <property type="match status" value="1"/>
</dbReference>
<evidence type="ECO:0000256" key="4">
    <source>
        <dbReference type="ARBA" id="ARBA00023175"/>
    </source>
</evidence>
<feature type="region of interest" description="Disordered" evidence="7">
    <location>
        <begin position="649"/>
        <end position="695"/>
    </location>
</feature>
<dbReference type="GO" id="GO:0090307">
    <property type="term" value="P:mitotic spindle assembly"/>
    <property type="evidence" value="ECO:0007669"/>
    <property type="project" value="TreeGrafter"/>
</dbReference>
<keyword evidence="6" id="KW-0458">Lysosome</keyword>
<organism evidence="10 11">
    <name type="scientific">Anaeramoeba flamelloides</name>
    <dbReference type="NCBI Taxonomy" id="1746091"/>
    <lineage>
        <taxon>Eukaryota</taxon>
        <taxon>Metamonada</taxon>
        <taxon>Anaeramoebidae</taxon>
        <taxon>Anaeramoeba</taxon>
    </lineage>
</organism>
<evidence type="ECO:0000256" key="5">
    <source>
        <dbReference type="ARBA" id="ARBA00023212"/>
    </source>
</evidence>
<keyword evidence="3" id="KW-0963">Cytoplasm</keyword>
<feature type="compositionally biased region" description="Basic and acidic residues" evidence="7">
    <location>
        <begin position="673"/>
        <end position="695"/>
    </location>
</feature>
<proteinExistence type="predicted"/>
<dbReference type="InterPro" id="IPR004012">
    <property type="entry name" value="Run_dom"/>
</dbReference>
<dbReference type="InterPro" id="IPR001849">
    <property type="entry name" value="PH_domain"/>
</dbReference>
<reference evidence="10" key="1">
    <citation type="submission" date="2022-08" db="EMBL/GenBank/DDBJ databases">
        <title>Novel sulphate-reducing endosymbionts in the free-living metamonad Anaeramoeba.</title>
        <authorList>
            <person name="Jerlstrom-Hultqvist J."/>
            <person name="Cepicka I."/>
            <person name="Gallot-Lavallee L."/>
            <person name="Salas-Leiva D."/>
            <person name="Curtis B.A."/>
            <person name="Zahonova K."/>
            <person name="Pipaliya S."/>
            <person name="Dacks J."/>
            <person name="Roger A.J."/>
        </authorList>
    </citation>
    <scope>NUCLEOTIDE SEQUENCE</scope>
    <source>
        <strain evidence="10">Busselton2</strain>
    </source>
</reference>
<dbReference type="EMBL" id="JANTQA010000047">
    <property type="protein sequence ID" value="KAJ3433530.1"/>
    <property type="molecule type" value="Genomic_DNA"/>
</dbReference>
<evidence type="ECO:0000313" key="10">
    <source>
        <dbReference type="EMBL" id="KAJ3433530.1"/>
    </source>
</evidence>
<dbReference type="GO" id="GO:0072686">
    <property type="term" value="C:mitotic spindle"/>
    <property type="evidence" value="ECO:0007669"/>
    <property type="project" value="TreeGrafter"/>
</dbReference>
<evidence type="ECO:0000256" key="3">
    <source>
        <dbReference type="ARBA" id="ARBA00022490"/>
    </source>
</evidence>
<evidence type="ECO:0000259" key="9">
    <source>
        <dbReference type="PROSITE" id="PS50826"/>
    </source>
</evidence>
<dbReference type="PANTHER" id="PTHR47970:SF12">
    <property type="entry name" value="KINESIN FAMILY MEMBER 11"/>
    <property type="match status" value="1"/>
</dbReference>
<keyword evidence="4" id="KW-0505">Motor protein</keyword>
<dbReference type="AlphaFoldDB" id="A0AAV7YYR3"/>
<feature type="region of interest" description="Disordered" evidence="7">
    <location>
        <begin position="64"/>
        <end position="104"/>
    </location>
</feature>
<dbReference type="SUPFAM" id="SSF50729">
    <property type="entry name" value="PH domain-like"/>
    <property type="match status" value="1"/>
</dbReference>
<feature type="region of interest" description="Disordered" evidence="7">
    <location>
        <begin position="603"/>
        <end position="624"/>
    </location>
</feature>
<dbReference type="GO" id="GO:0051231">
    <property type="term" value="P:spindle elongation"/>
    <property type="evidence" value="ECO:0007669"/>
    <property type="project" value="TreeGrafter"/>
</dbReference>
<dbReference type="Gene3D" id="1.20.58.900">
    <property type="match status" value="1"/>
</dbReference>
<gene>
    <name evidence="10" type="ORF">M0812_22491</name>
</gene>
<evidence type="ECO:0000256" key="1">
    <source>
        <dbReference type="ARBA" id="ARBA00004245"/>
    </source>
</evidence>
<feature type="compositionally biased region" description="Low complexity" evidence="7">
    <location>
        <begin position="64"/>
        <end position="77"/>
    </location>
</feature>
<dbReference type="GO" id="GO:0005765">
    <property type="term" value="C:lysosomal membrane"/>
    <property type="evidence" value="ECO:0007669"/>
    <property type="project" value="UniProtKB-SubCell"/>
</dbReference>
<accession>A0AAV7YYR3</accession>
<feature type="domain" description="RUN" evidence="9">
    <location>
        <begin position="742"/>
        <end position="882"/>
    </location>
</feature>
<evidence type="ECO:0000256" key="2">
    <source>
        <dbReference type="ARBA" id="ARBA00004656"/>
    </source>
</evidence>
<sequence length="885" mass="104923">MDILLESTYTLPFKSETDEKTGEIRYFQYGKDEGQEYHGSATVFNKRGDCTSIEFWFNSWRIDSSSSSSSTNNNTNNKHQKKTNKKLTKSNQEIKKTNNNSQVKIDHPYQKLDESSTFTRYNGWYKKQGGRIKNKKKRLFKLNDHHLSYHKSEKSDSIRDLPLSSIKYFIPSCSGFTIQLMTPKRTFLLEASNSEEMLGLYRNLKSVIRLRKQILGGIQEIKEFLSNPSSIISILNERTCDLYIHSSGHGMLGYFLKKDDQVLIHDLIKTSNISQRELISLKNEEYQELMLNWEDPNLCVSLLDLARSRSVDVASLLTEKWIKKFENNKEIELALIYELKVRDPVIKFQMWNYLDDQIKILKEHETNLKNNKEFIEKLQTQLTESQNLIEQNDKELKNAKEQLFKDEKKINKLENELKDNEEIAKHEKGNEKKSSTQIEKENIKYLKNIKQLERDIGDLNYDLKNKNDAYATLESDLKNVYQKYEKRLKEGKEYSKKIVYEKKQINIKMEEKKKKYKKQLKEKNKQIKSQKEKEEDLIKKIETIEKKLMEEDEKLKILKDGNKDNEEIDKLLVLNEKLTDERDQFSEKNDKLESKAEKLEKKLTEISNDRDSLTKKNEKNNQKIQKLEKEISELNTKLFDPVIIKSLSSNNDDYDDDDDDKNKKKNKKKKNNKKENKKEKGKKTKEENKQNEKTTEKKIVFPKQIIDNLGHLEKAMTNFDDYFNVASRKKIKKPGNERKNQELHFLIQNTLWVYFDLLIKKGLKKPLFGKAKHPWNVFELVATTQGLGEVHEQYLQAFQFVQDYEKFNKKKDLNIKVRAMIRWGLNEKILATWNQLFSNTKHDWSSLYEKDTIVYLPQLFEKIGQILKHLEKYELKCFINHEVKN</sequence>